<reference evidence="2" key="1">
    <citation type="submission" date="2025-08" db="UniProtKB">
        <authorList>
            <consortium name="Ensembl"/>
        </authorList>
    </citation>
    <scope>IDENTIFICATION</scope>
</reference>
<protein>
    <submittedName>
        <fullName evidence="2">Uncharacterized protein</fullName>
    </submittedName>
</protein>
<dbReference type="Proteomes" id="UP000261600">
    <property type="component" value="Unplaced"/>
</dbReference>
<keyword evidence="1" id="KW-0812">Transmembrane</keyword>
<proteinExistence type="predicted"/>
<reference evidence="2" key="2">
    <citation type="submission" date="2025-09" db="UniProtKB">
        <authorList>
            <consortium name="Ensembl"/>
        </authorList>
    </citation>
    <scope>IDENTIFICATION</scope>
</reference>
<dbReference type="AlphaFoldDB" id="A0A3Q3IJ52"/>
<keyword evidence="3" id="KW-1185">Reference proteome</keyword>
<keyword evidence="1" id="KW-1133">Transmembrane helix</keyword>
<sequence length="108" mass="12015">MIMSHRDRDFVKAFKDAGDRLVVAAYTAQWHLSTSFRGRFFLLLAELHHAASSIFVALLVLTISFYCFSTLQVDELAGQDIPRLQEKVAILNDLCNLLGIIGNSGLST</sequence>
<evidence type="ECO:0000256" key="1">
    <source>
        <dbReference type="SAM" id="Phobius"/>
    </source>
</evidence>
<dbReference type="Ensembl" id="ENSMALT00000003561.1">
    <property type="protein sequence ID" value="ENSMALP00000003469.1"/>
    <property type="gene ID" value="ENSMALG00000002540.1"/>
</dbReference>
<evidence type="ECO:0000313" key="3">
    <source>
        <dbReference type="Proteomes" id="UP000261600"/>
    </source>
</evidence>
<organism evidence="2 3">
    <name type="scientific">Monopterus albus</name>
    <name type="common">Swamp eel</name>
    <dbReference type="NCBI Taxonomy" id="43700"/>
    <lineage>
        <taxon>Eukaryota</taxon>
        <taxon>Metazoa</taxon>
        <taxon>Chordata</taxon>
        <taxon>Craniata</taxon>
        <taxon>Vertebrata</taxon>
        <taxon>Euteleostomi</taxon>
        <taxon>Actinopterygii</taxon>
        <taxon>Neopterygii</taxon>
        <taxon>Teleostei</taxon>
        <taxon>Neoteleostei</taxon>
        <taxon>Acanthomorphata</taxon>
        <taxon>Anabantaria</taxon>
        <taxon>Synbranchiformes</taxon>
        <taxon>Synbranchidae</taxon>
        <taxon>Monopterus</taxon>
    </lineage>
</organism>
<name>A0A3Q3IJ52_MONAL</name>
<keyword evidence="1" id="KW-0472">Membrane</keyword>
<feature type="transmembrane region" description="Helical" evidence="1">
    <location>
        <begin position="40"/>
        <end position="66"/>
    </location>
</feature>
<evidence type="ECO:0000313" key="2">
    <source>
        <dbReference type="Ensembl" id="ENSMALP00000003469.1"/>
    </source>
</evidence>
<accession>A0A3Q3IJ52</accession>